<accession>A0A174YQG1</accession>
<evidence type="ECO:0000313" key="2">
    <source>
        <dbReference type="EMBL" id="CUQ90113.1"/>
    </source>
</evidence>
<dbReference type="AlphaFoldDB" id="A0A174YQG1"/>
<dbReference type="InterPro" id="IPR006842">
    <property type="entry name" value="Transposase_31"/>
</dbReference>
<organism evidence="2 3">
    <name type="scientific">[Ruminococcus] torques</name>
    <dbReference type="NCBI Taxonomy" id="33039"/>
    <lineage>
        <taxon>Bacteria</taxon>
        <taxon>Bacillati</taxon>
        <taxon>Bacillota</taxon>
        <taxon>Clostridia</taxon>
        <taxon>Lachnospirales</taxon>
        <taxon>Lachnospiraceae</taxon>
        <taxon>Mediterraneibacter</taxon>
    </lineage>
</organism>
<dbReference type="Proteomes" id="UP000078383">
    <property type="component" value="Unassembled WGS sequence"/>
</dbReference>
<dbReference type="RefSeq" id="WP_020437000.1">
    <property type="nucleotide sequence ID" value="NZ_CZBR01000017.1"/>
</dbReference>
<protein>
    <submittedName>
        <fullName evidence="2">Putative transposase, YhgA-like</fullName>
    </submittedName>
</protein>
<gene>
    <name evidence="2" type="ORF">ERS852502_02122</name>
</gene>
<sequence length="330" mass="39081">MGKADVNVNIWLSEKKRFANLFNGVIYGGRQVILPEDLEEVNPVSSVSVKNRTGKTKNMKKYRDIIMKWRNQATLVLLANESQDKVHYAMPHKVMLYDGMDYETQIRNNWKNFNDRRKQNKKAGQSLEHLTAGEYLSRFRKKDRLIPIISLVFYYGSEPWDGPVDLYDMFRLEGTKEEKEILEKYLPNYKINLVDAERLEDVEKFSDDLQVILTMLRYRDSKEELKHYIDENKKFFQNVDYETSQAMKAFLNMKQIPSETEQKEEMVDMCKAIQEMYDDGVKDGIQQGIAATIRTCQNLNASRIETFNNVRKEYKLTEEQTEEYLNTYWK</sequence>
<dbReference type="OrthoDB" id="2066427at2"/>
<evidence type="ECO:0000259" key="1">
    <source>
        <dbReference type="Pfam" id="PF04754"/>
    </source>
</evidence>
<dbReference type="EMBL" id="CZBX01000009">
    <property type="protein sequence ID" value="CUQ90113.1"/>
    <property type="molecule type" value="Genomic_DNA"/>
</dbReference>
<evidence type="ECO:0000313" key="3">
    <source>
        <dbReference type="Proteomes" id="UP000078383"/>
    </source>
</evidence>
<name>A0A174YQG1_9FIRM</name>
<dbReference type="GeneID" id="303257227"/>
<dbReference type="Pfam" id="PF04754">
    <property type="entry name" value="Transposase_31"/>
    <property type="match status" value="1"/>
</dbReference>
<feature type="domain" description="Transposase (putative) YhgA-like" evidence="1">
    <location>
        <begin position="141"/>
        <end position="245"/>
    </location>
</feature>
<reference evidence="2 3" key="1">
    <citation type="submission" date="2015-09" db="EMBL/GenBank/DDBJ databases">
        <authorList>
            <consortium name="Pathogen Informatics"/>
        </authorList>
    </citation>
    <scope>NUCLEOTIDE SEQUENCE [LARGE SCALE GENOMIC DNA]</scope>
    <source>
        <strain evidence="2 3">2789STDY5834889</strain>
    </source>
</reference>
<proteinExistence type="predicted"/>